<dbReference type="GO" id="GO:0045148">
    <property type="term" value="F:tripeptide aminopeptidase activity"/>
    <property type="evidence" value="ECO:0007669"/>
    <property type="project" value="UniProtKB-UniRule"/>
</dbReference>
<dbReference type="PANTHER" id="PTHR42994">
    <property type="entry name" value="PEPTIDASE T"/>
    <property type="match status" value="1"/>
</dbReference>
<dbReference type="OrthoDB" id="9804934at2"/>
<feature type="binding site" evidence="9">
    <location>
        <position position="386"/>
    </location>
    <ligand>
        <name>Zn(2+)</name>
        <dbReference type="ChEBI" id="CHEBI:29105"/>
        <label>2</label>
    </ligand>
</feature>
<dbReference type="HOGENOM" id="CLU_053676_0_0_10"/>
<keyword evidence="3 9" id="KW-0479">Metal-binding</keyword>
<dbReference type="SUPFAM" id="SSF55031">
    <property type="entry name" value="Bacterial exopeptidase dimerisation domain"/>
    <property type="match status" value="1"/>
</dbReference>
<evidence type="ECO:0000256" key="4">
    <source>
        <dbReference type="ARBA" id="ARBA00022801"/>
    </source>
</evidence>
<organism evidence="11 12">
    <name type="scientific">Niabella soli DSM 19437</name>
    <dbReference type="NCBI Taxonomy" id="929713"/>
    <lineage>
        <taxon>Bacteria</taxon>
        <taxon>Pseudomonadati</taxon>
        <taxon>Bacteroidota</taxon>
        <taxon>Chitinophagia</taxon>
        <taxon>Chitinophagales</taxon>
        <taxon>Chitinophagaceae</taxon>
        <taxon>Niabella</taxon>
    </lineage>
</organism>
<accession>W0EZV3</accession>
<dbReference type="GO" id="GO:0006518">
    <property type="term" value="P:peptide metabolic process"/>
    <property type="evidence" value="ECO:0007669"/>
    <property type="project" value="InterPro"/>
</dbReference>
<comment type="similarity">
    <text evidence="1">Belongs to the peptidase M20B family.</text>
</comment>
<dbReference type="NCBIfam" id="NF003976">
    <property type="entry name" value="PRK05469.1"/>
    <property type="match status" value="1"/>
</dbReference>
<feature type="binding site" evidence="9">
    <location>
        <position position="146"/>
    </location>
    <ligand>
        <name>Zn(2+)</name>
        <dbReference type="ChEBI" id="CHEBI:29105"/>
        <label>1</label>
    </ligand>
</feature>
<dbReference type="Gene3D" id="3.40.630.10">
    <property type="entry name" value="Zn peptidases"/>
    <property type="match status" value="1"/>
</dbReference>
<dbReference type="SUPFAM" id="SSF53187">
    <property type="entry name" value="Zn-dependent exopeptidases"/>
    <property type="match status" value="1"/>
</dbReference>
<keyword evidence="4 11" id="KW-0378">Hydrolase</keyword>
<dbReference type="EMBL" id="CP007035">
    <property type="protein sequence ID" value="AHF14631.1"/>
    <property type="molecule type" value="Genomic_DNA"/>
</dbReference>
<keyword evidence="6" id="KW-0482">Metalloprotease</keyword>
<evidence type="ECO:0000256" key="3">
    <source>
        <dbReference type="ARBA" id="ARBA00022723"/>
    </source>
</evidence>
<dbReference type="Gene3D" id="3.30.70.360">
    <property type="match status" value="1"/>
</dbReference>
<dbReference type="InterPro" id="IPR036264">
    <property type="entry name" value="Bact_exopeptidase_dim_dom"/>
</dbReference>
<dbReference type="Pfam" id="PF01546">
    <property type="entry name" value="Peptidase_M20"/>
    <property type="match status" value="1"/>
</dbReference>
<feature type="active site" evidence="8">
    <location>
        <position position="85"/>
    </location>
</feature>
<keyword evidence="5 9" id="KW-0862">Zinc</keyword>
<dbReference type="PANTHER" id="PTHR42994:SF1">
    <property type="entry name" value="PEPTIDASE T"/>
    <property type="match status" value="1"/>
</dbReference>
<dbReference type="GO" id="GO:0008270">
    <property type="term" value="F:zinc ion binding"/>
    <property type="evidence" value="ECO:0007669"/>
    <property type="project" value="InterPro"/>
</dbReference>
<evidence type="ECO:0000256" key="5">
    <source>
        <dbReference type="ARBA" id="ARBA00022833"/>
    </source>
</evidence>
<dbReference type="STRING" id="929713.NIASO_04370"/>
<evidence type="ECO:0000256" key="2">
    <source>
        <dbReference type="ARBA" id="ARBA00022670"/>
    </source>
</evidence>
<dbReference type="AlphaFoldDB" id="W0EZV3"/>
<dbReference type="eggNOG" id="COG2195">
    <property type="taxonomic scope" value="Bacteria"/>
</dbReference>
<feature type="binding site" evidence="9">
    <location>
        <position position="181"/>
    </location>
    <ligand>
        <name>Zn(2+)</name>
        <dbReference type="ChEBI" id="CHEBI:29105"/>
        <label>2</label>
    </ligand>
</feature>
<feature type="binding site" evidence="9">
    <location>
        <position position="203"/>
    </location>
    <ligand>
        <name>Zn(2+)</name>
        <dbReference type="ChEBI" id="CHEBI:29105"/>
        <label>1</label>
    </ligand>
</feature>
<protein>
    <recommendedName>
        <fullName evidence="7">Peptidase T</fullName>
        <ecNumber evidence="7">3.4.11.4</ecNumber>
    </recommendedName>
</protein>
<dbReference type="Proteomes" id="UP000003586">
    <property type="component" value="Chromosome"/>
</dbReference>
<dbReference type="GO" id="GO:0005829">
    <property type="term" value="C:cytosol"/>
    <property type="evidence" value="ECO:0007669"/>
    <property type="project" value="TreeGrafter"/>
</dbReference>
<dbReference type="RefSeq" id="WP_008583286.1">
    <property type="nucleotide sequence ID" value="NZ_CP007035.1"/>
</dbReference>
<keyword evidence="11" id="KW-0031">Aminopeptidase</keyword>
<evidence type="ECO:0000256" key="9">
    <source>
        <dbReference type="PIRSR" id="PIRSR037215-2"/>
    </source>
</evidence>
<sequence length="422" mass="46759">MNANYEFTVAERFLRYATIDTQSDPYSQTVPSTEKQKDLSRVLVEELRSIGIADAALDEKGYVYATIPATTDKTVPVICFCSHVDTSSDCPGYNVKPIVHRNYDGKNIVLPDDPNQIIRPPDHPYLKTKKGEDIITASGTTLLGADDKAGVAIIMDLTNYLVQHPEIKHGVIKILFTPDEEIGRGVDHVDLARLGADFGYTLDGGPRGGYTGETFSANGVTVTFLGNSIHPGYAKNKLVNAIKIAAAFIDLLPRDSFSPETTEEREGFVHPVHMDGTAEKATVSFIIRDFDTKRLKLHETRLEEFAKQAVGKFSGSSYTFESSEQYRNMKEIVDQYPEIETCAKIAMERSGVVFQKYSARGGTDGSRLSFMGVPFPDIFTGEMAFHGKHEYVSIQDMQKSVETLVNLVQVWEERSGEQRTGG</sequence>
<dbReference type="InterPro" id="IPR011650">
    <property type="entry name" value="Peptidase_M20_dimer"/>
</dbReference>
<comment type="cofactor">
    <cofactor evidence="9">
        <name>Zn(2+)</name>
        <dbReference type="ChEBI" id="CHEBI:29105"/>
    </cofactor>
    <text evidence="9">Binds 2 Zn(2+) ions per subunit.</text>
</comment>
<dbReference type="InterPro" id="IPR010161">
    <property type="entry name" value="Peptidase_M20B"/>
</dbReference>
<dbReference type="NCBIfam" id="TIGR01882">
    <property type="entry name" value="peptidase-T"/>
    <property type="match status" value="1"/>
</dbReference>
<evidence type="ECO:0000313" key="12">
    <source>
        <dbReference type="Proteomes" id="UP000003586"/>
    </source>
</evidence>
<evidence type="ECO:0000313" key="11">
    <source>
        <dbReference type="EMBL" id="AHF14631.1"/>
    </source>
</evidence>
<dbReference type="Pfam" id="PF07687">
    <property type="entry name" value="M20_dimer"/>
    <property type="match status" value="1"/>
</dbReference>
<dbReference type="GO" id="GO:0008237">
    <property type="term" value="F:metallopeptidase activity"/>
    <property type="evidence" value="ECO:0007669"/>
    <property type="project" value="UniProtKB-KW"/>
</dbReference>
<dbReference type="EC" id="3.4.11.4" evidence="7"/>
<feature type="binding site" evidence="9">
    <location>
        <position position="146"/>
    </location>
    <ligand>
        <name>Zn(2+)</name>
        <dbReference type="ChEBI" id="CHEBI:29105"/>
        <label>2</label>
    </ligand>
</feature>
<dbReference type="GO" id="GO:0006508">
    <property type="term" value="P:proteolysis"/>
    <property type="evidence" value="ECO:0007669"/>
    <property type="project" value="UniProtKB-UniRule"/>
</dbReference>
<evidence type="ECO:0000256" key="1">
    <source>
        <dbReference type="ARBA" id="ARBA00009692"/>
    </source>
</evidence>
<keyword evidence="12" id="KW-1185">Reference proteome</keyword>
<feature type="active site" description="Proton acceptor" evidence="8">
    <location>
        <position position="180"/>
    </location>
</feature>
<gene>
    <name evidence="11" type="ORF">NIASO_04370</name>
</gene>
<evidence type="ECO:0000256" key="7">
    <source>
        <dbReference type="NCBIfam" id="TIGR01882"/>
    </source>
</evidence>
<name>W0EZV3_9BACT</name>
<proteinExistence type="inferred from homology"/>
<dbReference type="NCBIfam" id="NF009920">
    <property type="entry name" value="PRK13381.1"/>
    <property type="match status" value="1"/>
</dbReference>
<feature type="binding site" evidence="9">
    <location>
        <position position="83"/>
    </location>
    <ligand>
        <name>Zn(2+)</name>
        <dbReference type="ChEBI" id="CHEBI:29105"/>
        <label>1</label>
    </ligand>
</feature>
<dbReference type="PIRSF" id="PIRSF037215">
    <property type="entry name" value="Peptidase_M20B"/>
    <property type="match status" value="1"/>
</dbReference>
<evidence type="ECO:0000259" key="10">
    <source>
        <dbReference type="Pfam" id="PF07687"/>
    </source>
</evidence>
<evidence type="ECO:0000256" key="8">
    <source>
        <dbReference type="PIRSR" id="PIRSR037215-1"/>
    </source>
</evidence>
<feature type="domain" description="Peptidase M20 dimerisation" evidence="10">
    <location>
        <begin position="214"/>
        <end position="309"/>
    </location>
</feature>
<keyword evidence="2" id="KW-0645">Protease</keyword>
<dbReference type="KEGG" id="nso:NIASO_04370"/>
<evidence type="ECO:0000256" key="6">
    <source>
        <dbReference type="ARBA" id="ARBA00023049"/>
    </source>
</evidence>
<dbReference type="InterPro" id="IPR002933">
    <property type="entry name" value="Peptidase_M20"/>
</dbReference>
<dbReference type="PROSITE" id="PS00759">
    <property type="entry name" value="ARGE_DAPE_CPG2_2"/>
    <property type="match status" value="1"/>
</dbReference>
<reference evidence="11 12" key="1">
    <citation type="submission" date="2013-12" db="EMBL/GenBank/DDBJ databases">
        <authorList>
            <consortium name="DOE Joint Genome Institute"/>
            <person name="Eisen J."/>
            <person name="Huntemann M."/>
            <person name="Han J."/>
            <person name="Chen A."/>
            <person name="Kyrpides N."/>
            <person name="Mavromatis K."/>
            <person name="Markowitz V."/>
            <person name="Palaniappan K."/>
            <person name="Ivanova N."/>
            <person name="Schaumberg A."/>
            <person name="Pati A."/>
            <person name="Liolios K."/>
            <person name="Nordberg H.P."/>
            <person name="Cantor M.N."/>
            <person name="Hua S.X."/>
            <person name="Woyke T."/>
        </authorList>
    </citation>
    <scope>NUCLEOTIDE SEQUENCE [LARGE SCALE GENOMIC DNA]</scope>
    <source>
        <strain evidence="12">DSM 19437</strain>
    </source>
</reference>
<dbReference type="InterPro" id="IPR001261">
    <property type="entry name" value="ArgE/DapE_CS"/>
</dbReference>